<dbReference type="Proteomes" id="UP000000440">
    <property type="component" value="Chromosome"/>
</dbReference>
<dbReference type="eggNOG" id="COG0662">
    <property type="taxonomic scope" value="Bacteria"/>
</dbReference>
<dbReference type="InterPro" id="IPR014710">
    <property type="entry name" value="RmlC-like_jellyroll"/>
</dbReference>
<dbReference type="KEGG" id="tel:tlr1988"/>
<dbReference type="STRING" id="197221.gene:10748596"/>
<name>Q8DHH1_THEVB</name>
<dbReference type="EnsemblBacteria" id="BAC09540">
    <property type="protein sequence ID" value="BAC09540"/>
    <property type="gene ID" value="BAC09540"/>
</dbReference>
<accession>Q8DHH1</accession>
<dbReference type="EMBL" id="BA000039">
    <property type="protein sequence ID" value="BAC09540.1"/>
    <property type="molecule type" value="Genomic_DNA"/>
</dbReference>
<protein>
    <submittedName>
        <fullName evidence="1">Tlr1988 protein</fullName>
    </submittedName>
</protein>
<evidence type="ECO:0000313" key="2">
    <source>
        <dbReference type="Proteomes" id="UP000000440"/>
    </source>
</evidence>
<organism evidence="1 2">
    <name type="scientific">Thermosynechococcus vestitus (strain NIES-2133 / IAM M-273 / BP-1)</name>
    <dbReference type="NCBI Taxonomy" id="197221"/>
    <lineage>
        <taxon>Bacteria</taxon>
        <taxon>Bacillati</taxon>
        <taxon>Cyanobacteriota</taxon>
        <taxon>Cyanophyceae</taxon>
        <taxon>Acaryochloridales</taxon>
        <taxon>Thermosynechococcaceae</taxon>
        <taxon>Thermosynechococcus</taxon>
    </lineage>
</organism>
<dbReference type="InterPro" id="IPR011051">
    <property type="entry name" value="RmlC_Cupin_sf"/>
</dbReference>
<dbReference type="Gene3D" id="2.60.120.10">
    <property type="entry name" value="Jelly Rolls"/>
    <property type="match status" value="1"/>
</dbReference>
<keyword evidence="2" id="KW-1185">Reference proteome</keyword>
<gene>
    <name evidence="1" type="ordered locus">tlr1988</name>
</gene>
<dbReference type="PATRIC" id="fig|197221.4.peg.2078"/>
<reference evidence="1 2" key="1">
    <citation type="journal article" date="2002" name="DNA Res.">
        <title>Complete genome structure of the thermophilic cyanobacterium Thermosynechococcus elongatus BP-1.</title>
        <authorList>
            <person name="Nakamura Y."/>
            <person name="Kaneko T."/>
            <person name="Sato S."/>
            <person name="Ikeuchi M."/>
            <person name="Katoh H."/>
            <person name="Sasamoto S."/>
            <person name="Watanabe A."/>
            <person name="Iriguchi M."/>
            <person name="Kawashima K."/>
            <person name="Kimura T."/>
            <person name="Kishida Y."/>
            <person name="Kiyokawa C."/>
            <person name="Kohara M."/>
            <person name="Matsumoto M."/>
            <person name="Matsuno A."/>
            <person name="Nakazaki N."/>
            <person name="Shimpo S."/>
            <person name="Sugimoto M."/>
            <person name="Takeuchi C."/>
            <person name="Yamada M."/>
            <person name="Tabata S."/>
        </authorList>
    </citation>
    <scope>NUCLEOTIDE SEQUENCE [LARGE SCALE GENOMIC DNA]</scope>
    <source>
        <strain evidence="2">IAM M-273 / NIES-2133 / BP-1</strain>
    </source>
</reference>
<sequence length="151" mass="17063">MKICPEKPMLVFSFPELVERCQTWTPKRPGYAVCPLDHHNPELASSLYRIEPGQANYPHYHHRGDDIFLIVSGVGELITCPMTPPANSVAATALRRTPVETGSYVHVDAQCLHWLRNLSPDQPLYYLNIAPLSHESDRVDVTIEGWNEKST</sequence>
<dbReference type="CDD" id="cd02208">
    <property type="entry name" value="cupin_RmlC-like"/>
    <property type="match status" value="1"/>
</dbReference>
<dbReference type="AlphaFoldDB" id="Q8DHH1"/>
<proteinExistence type="predicted"/>
<dbReference type="SUPFAM" id="SSF51182">
    <property type="entry name" value="RmlC-like cupins"/>
    <property type="match status" value="1"/>
</dbReference>
<evidence type="ECO:0000313" key="1">
    <source>
        <dbReference type="EMBL" id="BAC09540.1"/>
    </source>
</evidence>